<dbReference type="InterPro" id="IPR010619">
    <property type="entry name" value="ThrE-like_N"/>
</dbReference>
<feature type="region of interest" description="Disordered" evidence="2">
    <location>
        <begin position="362"/>
        <end position="445"/>
    </location>
</feature>
<feature type="compositionally biased region" description="Polar residues" evidence="2">
    <location>
        <begin position="252"/>
        <end position="275"/>
    </location>
</feature>
<feature type="compositionally biased region" description="Low complexity" evidence="2">
    <location>
        <begin position="375"/>
        <end position="386"/>
    </location>
</feature>
<dbReference type="InterPro" id="IPR051361">
    <property type="entry name" value="ThrE/Ser_Exporter"/>
</dbReference>
<protein>
    <recommendedName>
        <fullName evidence="4">Threonine/serine exporter-like N-terminal domain-containing protein</fullName>
    </recommendedName>
</protein>
<reference evidence="5 6" key="1">
    <citation type="journal article" date="2016" name="Genome Biol. Evol.">
        <title>Divergent and convergent evolution of fungal pathogenicity.</title>
        <authorList>
            <person name="Shang Y."/>
            <person name="Xiao G."/>
            <person name="Zheng P."/>
            <person name="Cen K."/>
            <person name="Zhan S."/>
            <person name="Wang C."/>
        </authorList>
    </citation>
    <scope>NUCLEOTIDE SEQUENCE [LARGE SCALE GENOMIC DNA]</scope>
    <source>
        <strain evidence="5 6">ARSEF 7405</strain>
    </source>
</reference>
<evidence type="ECO:0000256" key="3">
    <source>
        <dbReference type="SAM" id="Phobius"/>
    </source>
</evidence>
<feature type="compositionally biased region" description="Low complexity" evidence="2">
    <location>
        <begin position="1"/>
        <end position="20"/>
    </location>
</feature>
<name>A0A166NPV0_9EURO</name>
<feature type="transmembrane region" description="Helical" evidence="3">
    <location>
        <begin position="586"/>
        <end position="605"/>
    </location>
</feature>
<feature type="compositionally biased region" description="Basic residues" evidence="2">
    <location>
        <begin position="394"/>
        <end position="404"/>
    </location>
</feature>
<feature type="transmembrane region" description="Helical" evidence="3">
    <location>
        <begin position="612"/>
        <end position="629"/>
    </location>
</feature>
<evidence type="ECO:0000256" key="1">
    <source>
        <dbReference type="ARBA" id="ARBA00034125"/>
    </source>
</evidence>
<evidence type="ECO:0000256" key="2">
    <source>
        <dbReference type="SAM" id="MobiDB-lite"/>
    </source>
</evidence>
<evidence type="ECO:0000313" key="6">
    <source>
        <dbReference type="Proteomes" id="UP000242877"/>
    </source>
</evidence>
<feature type="transmembrane region" description="Helical" evidence="3">
    <location>
        <begin position="815"/>
        <end position="836"/>
    </location>
</feature>
<proteinExistence type="inferred from homology"/>
<sequence>MASPPQQQQQQPETSPESSPDNGTILVPVSNPPSENPSVQSTPLGSPAHSPYAASPRSSFIGSRHRAVGSLDSRPRSINHVKFSVGPRVFDDDDAYVPPKTSSSLSSVAPAAVTGVGASVNHHARNSTGGKTSSRPPSPATFSLMSTGRSLASGEPSPPAEYSNGKQVTTPNDESCERLVQGSTTPPVPPELPEDEFELDDEATGHKKNALGKAQERARKLASMMHKPTLQRRRLGTESFRLPNLPKMGRQDIQSAPPMQSSAPKDPFTASSTAAVTPENEAGDDDYTEKLAKHRSHSAKTHEAHNLVKHLTRTDFEPLSRVYGRHDTPQTPYEEQGEDYVERPKQYRGGILATLLKLYETQRMHEEQSTRGRKSPGSESPSRPRSAFSPHWRPGQHPHSRTPSRPRWYEKNMSTNSVPSTPMPGTPRSSSPQLRPSLPRSLSSGGLASMAKKILPNHGRLEDEIRITVHIAETLARQEYLVKCCRALMLYGAPTHRLEEYMRMSARVLEIDSQYLYIPGCMIISFDDATTHTTEVRLVRQAQGIELGRLADVHEIYKEVVHDVIGVEEAMSRLDEVMKQKPKYNIFWITIWYGLAAICVGPFAFGARPIDAPVAFLLGAILGLLQHYVAPRSDLYSNVFEVSAAIITSFLARAFGSIRHSNGEYVFCFAALAQSSIALILPGYIVLCGALELQSKNLVAGSVRMVYAILYSLFLGFGILIGTALYGLMDSHASSEYKCPASPITNEYLNKFPSVIGFTLCLVLANHGRVSQMPAMTVISFAGYVVNLFATRRFYYNTQVANTLAAFTIGALGNLYSRIAHGLAAAAILPAIFVQVPSGLAATGSLLSGITFADEMTHNRTGADSTGLTFGDAYGSSRVYGNVVFDLSYGMIQVAIGITVGLFLSALVVYPLGKRRSGLFTF</sequence>
<feature type="compositionally biased region" description="Polar residues" evidence="2">
    <location>
        <begin position="164"/>
        <end position="173"/>
    </location>
</feature>
<dbReference type="GO" id="GO:0022857">
    <property type="term" value="F:transmembrane transporter activity"/>
    <property type="evidence" value="ECO:0007669"/>
    <property type="project" value="InterPro"/>
</dbReference>
<feature type="compositionally biased region" description="Low complexity" evidence="2">
    <location>
        <begin position="97"/>
        <end position="113"/>
    </location>
</feature>
<dbReference type="Proteomes" id="UP000242877">
    <property type="component" value="Unassembled WGS sequence"/>
</dbReference>
<evidence type="ECO:0000313" key="5">
    <source>
        <dbReference type="EMBL" id="KZZ91530.1"/>
    </source>
</evidence>
<feature type="transmembrane region" description="Helical" evidence="3">
    <location>
        <begin position="887"/>
        <end position="910"/>
    </location>
</feature>
<dbReference type="PANTHER" id="PTHR31082:SF4">
    <property type="entry name" value="PHEROMONE-REGULATED MEMBRANE PROTEIN 10"/>
    <property type="match status" value="1"/>
</dbReference>
<dbReference type="EMBL" id="AZGZ01000013">
    <property type="protein sequence ID" value="KZZ91530.1"/>
    <property type="molecule type" value="Genomic_DNA"/>
</dbReference>
<keyword evidence="3" id="KW-0472">Membrane</keyword>
<dbReference type="PANTHER" id="PTHR31082">
    <property type="entry name" value="PHEROMONE-REGULATED MEMBRANE PROTEIN 10"/>
    <property type="match status" value="1"/>
</dbReference>
<feature type="compositionally biased region" description="Low complexity" evidence="2">
    <location>
        <begin position="427"/>
        <end position="444"/>
    </location>
</feature>
<feature type="region of interest" description="Disordered" evidence="2">
    <location>
        <begin position="322"/>
        <end position="344"/>
    </location>
</feature>
<dbReference type="VEuPathDB" id="FungiDB:AAP_03236"/>
<organism evidence="5 6">
    <name type="scientific">Ascosphaera apis ARSEF 7405</name>
    <dbReference type="NCBI Taxonomy" id="392613"/>
    <lineage>
        <taxon>Eukaryota</taxon>
        <taxon>Fungi</taxon>
        <taxon>Dikarya</taxon>
        <taxon>Ascomycota</taxon>
        <taxon>Pezizomycotina</taxon>
        <taxon>Eurotiomycetes</taxon>
        <taxon>Eurotiomycetidae</taxon>
        <taxon>Onygenales</taxon>
        <taxon>Ascosphaeraceae</taxon>
        <taxon>Ascosphaera</taxon>
    </lineage>
</organism>
<dbReference type="OrthoDB" id="413008at2759"/>
<keyword evidence="6" id="KW-1185">Reference proteome</keyword>
<feature type="compositionally biased region" description="Acidic residues" evidence="2">
    <location>
        <begin position="192"/>
        <end position="202"/>
    </location>
</feature>
<feature type="transmembrane region" description="Helical" evidence="3">
    <location>
        <begin position="773"/>
        <end position="795"/>
    </location>
</feature>
<dbReference type="Pfam" id="PF06738">
    <property type="entry name" value="ThrE"/>
    <property type="match status" value="1"/>
</dbReference>
<accession>A0A166NPV0</accession>
<evidence type="ECO:0000259" key="4">
    <source>
        <dbReference type="Pfam" id="PF06738"/>
    </source>
</evidence>
<comment type="caution">
    <text evidence="5">The sequence shown here is derived from an EMBL/GenBank/DDBJ whole genome shotgun (WGS) entry which is preliminary data.</text>
</comment>
<dbReference type="AlphaFoldDB" id="A0A166NPV0"/>
<feature type="domain" description="Threonine/serine exporter-like N-terminal" evidence="4">
    <location>
        <begin position="480"/>
        <end position="725"/>
    </location>
</feature>
<keyword evidence="3" id="KW-1133">Transmembrane helix</keyword>
<feature type="region of interest" description="Disordered" evidence="2">
    <location>
        <begin position="1"/>
        <end position="285"/>
    </location>
</feature>
<gene>
    <name evidence="5" type="ORF">AAP_03236</name>
</gene>
<feature type="compositionally biased region" description="Polar residues" evidence="2">
    <location>
        <begin position="126"/>
        <end position="150"/>
    </location>
</feature>
<feature type="transmembrane region" description="Helical" evidence="3">
    <location>
        <begin position="705"/>
        <end position="728"/>
    </location>
</feature>
<comment type="similarity">
    <text evidence="1">Belongs to the ThrE exporter (TC 2.A.79) family.</text>
</comment>
<keyword evidence="3" id="KW-0812">Transmembrane</keyword>
<feature type="transmembrane region" description="Helical" evidence="3">
    <location>
        <begin position="665"/>
        <end position="685"/>
    </location>
</feature>